<dbReference type="InterPro" id="IPR036736">
    <property type="entry name" value="ACP-like_sf"/>
</dbReference>
<dbReference type="Gene3D" id="3.30.300.30">
    <property type="match status" value="1"/>
</dbReference>
<dbReference type="PANTHER" id="PTHR45527:SF14">
    <property type="entry name" value="PLIPASTATIN SYNTHASE SUBUNIT B"/>
    <property type="match status" value="1"/>
</dbReference>
<dbReference type="PROSITE" id="PS50075">
    <property type="entry name" value="CARRIER"/>
    <property type="match status" value="1"/>
</dbReference>
<dbReference type="RefSeq" id="WP_083348979.1">
    <property type="nucleotide sequence ID" value="NZ_CP044409.1"/>
</dbReference>
<dbReference type="InterPro" id="IPR045851">
    <property type="entry name" value="AMP-bd_C_sf"/>
</dbReference>
<dbReference type="NCBIfam" id="TIGR01733">
    <property type="entry name" value="AA-adenyl-dom"/>
    <property type="match status" value="1"/>
</dbReference>
<dbReference type="PROSITE" id="PS00455">
    <property type="entry name" value="AMP_BINDING"/>
    <property type="match status" value="1"/>
</dbReference>
<dbReference type="InterPro" id="IPR042099">
    <property type="entry name" value="ANL_N_sf"/>
</dbReference>
<dbReference type="Gene3D" id="1.10.1200.10">
    <property type="entry name" value="ACP-like"/>
    <property type="match status" value="1"/>
</dbReference>
<dbReference type="Proteomes" id="UP000215455">
    <property type="component" value="Unassembled WGS sequence"/>
</dbReference>
<dbReference type="SUPFAM" id="SSF47336">
    <property type="entry name" value="ACP-like"/>
    <property type="match status" value="1"/>
</dbReference>
<comment type="caution">
    <text evidence="2">The sequence shown here is derived from an EMBL/GenBank/DDBJ whole genome shotgun (WGS) entry which is preliminary data.</text>
</comment>
<sequence>MPTKTFSLPTQFTGATTLHAVFARVSQQFPHNIAVTDGQTQLTYRDLNERAEKLAISLLNIGVKRDQLVGLCLECTCDLIIGILGILKAGGAYVPLDPAHPQERRKQIAQLSTMDIVVADDATAPNFEDLTVVNITAAVSVSSTLIERESGDDETSLAYVIFTSGSSGQPKGVMVEHRNIVHLFTATHDKFGFNANDVWCKFHSVAFDFSAWEIWGALLFGGSLVLVSNQTARDPQDFHDLLTREKVTVLNQTPSSFRNLITVDTTRPCDELSLRYVILGGERLDALALTPWIARHGLDSPRLINMYGITETTVHTTLKFLEPSDLMTQEFSPIGMPIPGMKIEIVDTNGQTVPRGQVGFIYVQGPGLARGYLGRSDLTHERFKYRTDRLGNWGRWYNSGDIGAEVGLDTYAYISRADCQVKVRGYRIEPSEIEACLMHHAEVQDAKVIAVNFGENDPRLVAYVVLGAVAGSRAHKTLPSELHAAAVKALPSYMVPSAYIAVDRIPTTVNGKQDNDALVTLLREKLTYPAKSEGTKSSESIEKDLHSIWASTLGLSDIDPDAEFFDLGGTSFSLTIMLQRINLKFKTDLRIDVFNKGATLSTLIKTLTSQ</sequence>
<dbReference type="SUPFAM" id="SSF56801">
    <property type="entry name" value="Acetyl-CoA synthetase-like"/>
    <property type="match status" value="1"/>
</dbReference>
<organism evidence="2 3">
    <name type="scientific">Pseudomonas umsongensis</name>
    <dbReference type="NCBI Taxonomy" id="198618"/>
    <lineage>
        <taxon>Bacteria</taxon>
        <taxon>Pseudomonadati</taxon>
        <taxon>Pseudomonadota</taxon>
        <taxon>Gammaproteobacteria</taxon>
        <taxon>Pseudomonadales</taxon>
        <taxon>Pseudomonadaceae</taxon>
        <taxon>Pseudomonas</taxon>
    </lineage>
</organism>
<protein>
    <submittedName>
        <fullName evidence="2">Alanine-phosphoribitol ligase</fullName>
    </submittedName>
</protein>
<evidence type="ECO:0000313" key="3">
    <source>
        <dbReference type="Proteomes" id="UP000215455"/>
    </source>
</evidence>
<gene>
    <name evidence="2" type="ORF">PSUM_03535</name>
</gene>
<proteinExistence type="predicted"/>
<dbReference type="Pfam" id="PF00550">
    <property type="entry name" value="PP-binding"/>
    <property type="match status" value="1"/>
</dbReference>
<dbReference type="InterPro" id="IPR000873">
    <property type="entry name" value="AMP-dep_synth/lig_dom"/>
</dbReference>
<name>A0ABX4E058_9PSED</name>
<evidence type="ECO:0000259" key="1">
    <source>
        <dbReference type="PROSITE" id="PS50075"/>
    </source>
</evidence>
<reference evidence="2 3" key="1">
    <citation type="submission" date="2017-06" db="EMBL/GenBank/DDBJ databases">
        <authorList>
            <person name="Furmanczyk E.M."/>
        </authorList>
    </citation>
    <scope>NUCLEOTIDE SEQUENCE [LARGE SCALE GENOMIC DNA]</scope>
    <source>
        <strain evidence="2 3">DSM 16611</strain>
    </source>
</reference>
<keyword evidence="3" id="KW-1185">Reference proteome</keyword>
<dbReference type="PANTHER" id="PTHR45527">
    <property type="entry name" value="NONRIBOSOMAL PEPTIDE SYNTHETASE"/>
    <property type="match status" value="1"/>
</dbReference>
<evidence type="ECO:0000313" key="2">
    <source>
        <dbReference type="EMBL" id="OXR34975.1"/>
    </source>
</evidence>
<dbReference type="InterPro" id="IPR025110">
    <property type="entry name" value="AMP-bd_C"/>
</dbReference>
<dbReference type="InterPro" id="IPR010071">
    <property type="entry name" value="AA_adenyl_dom"/>
</dbReference>
<dbReference type="Gene3D" id="3.40.50.12780">
    <property type="entry name" value="N-terminal domain of ligase-like"/>
    <property type="match status" value="1"/>
</dbReference>
<accession>A0ABX4E058</accession>
<feature type="domain" description="Carrier" evidence="1">
    <location>
        <begin position="536"/>
        <end position="610"/>
    </location>
</feature>
<dbReference type="EMBL" id="NIWU01000001">
    <property type="protein sequence ID" value="OXR34975.1"/>
    <property type="molecule type" value="Genomic_DNA"/>
</dbReference>
<dbReference type="CDD" id="cd17643">
    <property type="entry name" value="A_NRPS_Cytc1-like"/>
    <property type="match status" value="1"/>
</dbReference>
<dbReference type="Pfam" id="PF00501">
    <property type="entry name" value="AMP-binding"/>
    <property type="match status" value="1"/>
</dbReference>
<dbReference type="InterPro" id="IPR009081">
    <property type="entry name" value="PP-bd_ACP"/>
</dbReference>
<dbReference type="Pfam" id="PF13193">
    <property type="entry name" value="AMP-binding_C"/>
    <property type="match status" value="1"/>
</dbReference>
<dbReference type="GO" id="GO:0016874">
    <property type="term" value="F:ligase activity"/>
    <property type="evidence" value="ECO:0007669"/>
    <property type="project" value="UniProtKB-KW"/>
</dbReference>
<dbReference type="InterPro" id="IPR020845">
    <property type="entry name" value="AMP-binding_CS"/>
</dbReference>
<keyword evidence="2" id="KW-0436">Ligase</keyword>